<evidence type="ECO:0000313" key="1">
    <source>
        <dbReference type="EMBL" id="KAJ8125352.1"/>
    </source>
</evidence>
<reference evidence="1" key="1">
    <citation type="submission" date="2022-12" db="EMBL/GenBank/DDBJ databases">
        <title>Genome Sequence of Lasiodiplodia mahajangana.</title>
        <authorList>
            <person name="Buettner E."/>
        </authorList>
    </citation>
    <scope>NUCLEOTIDE SEQUENCE</scope>
    <source>
        <strain evidence="1">VT137</strain>
    </source>
</reference>
<keyword evidence="2" id="KW-1185">Reference proteome</keyword>
<comment type="caution">
    <text evidence="1">The sequence shown here is derived from an EMBL/GenBank/DDBJ whole genome shotgun (WGS) entry which is preliminary data.</text>
</comment>
<accession>A0ACC2JDH4</accession>
<sequence length="259" mass="28533">MASPIKPTILIVHGGWLVPRSYAKLTAALESSGFEVHIPRLTSVKNVRPPEGDLTSDTRVVREYAENLLKDGRTIIALLHSYGGQVGSNALYGLGVEARSAQNLPGGISDLIYMTAYAVPEGTAMMDKVKEFNNMDLVPVAFDIGEDDSLLSQNPKAFLVSPGEDDDEKEVENFLGTLERWNAKCMYEGIKHAAWREIPVSFIYTTKDMTVPIHYQKNFVENLEKEGRKVRTFELATGHCPNFTATEGVVDAVKQVVSG</sequence>
<dbReference type="Proteomes" id="UP001153332">
    <property type="component" value="Unassembled WGS sequence"/>
</dbReference>
<organism evidence="1 2">
    <name type="scientific">Lasiodiplodia mahajangana</name>
    <dbReference type="NCBI Taxonomy" id="1108764"/>
    <lineage>
        <taxon>Eukaryota</taxon>
        <taxon>Fungi</taxon>
        <taxon>Dikarya</taxon>
        <taxon>Ascomycota</taxon>
        <taxon>Pezizomycotina</taxon>
        <taxon>Dothideomycetes</taxon>
        <taxon>Dothideomycetes incertae sedis</taxon>
        <taxon>Botryosphaeriales</taxon>
        <taxon>Botryosphaeriaceae</taxon>
        <taxon>Lasiodiplodia</taxon>
    </lineage>
</organism>
<protein>
    <submittedName>
        <fullName evidence="1">Uncharacterized protein</fullName>
    </submittedName>
</protein>
<name>A0ACC2JDH4_9PEZI</name>
<proteinExistence type="predicted"/>
<evidence type="ECO:0000313" key="2">
    <source>
        <dbReference type="Proteomes" id="UP001153332"/>
    </source>
</evidence>
<gene>
    <name evidence="1" type="ORF">O1611_g8288</name>
</gene>
<dbReference type="EMBL" id="JAPUUL010002413">
    <property type="protein sequence ID" value="KAJ8125352.1"/>
    <property type="molecule type" value="Genomic_DNA"/>
</dbReference>